<gene>
    <name evidence="2" type="ORF">F0L74_00710</name>
</gene>
<keyword evidence="3" id="KW-1185">Reference proteome</keyword>
<dbReference type="InterPro" id="IPR013783">
    <property type="entry name" value="Ig-like_fold"/>
</dbReference>
<protein>
    <submittedName>
        <fullName evidence="2">T9SS type B sorting domain-containing protein</fullName>
    </submittedName>
</protein>
<evidence type="ECO:0000256" key="1">
    <source>
        <dbReference type="SAM" id="SignalP"/>
    </source>
</evidence>
<feature type="signal peptide" evidence="1">
    <location>
        <begin position="1"/>
        <end position="19"/>
    </location>
</feature>
<dbReference type="EMBL" id="VUOC01000001">
    <property type="protein sequence ID" value="KAA2244532.1"/>
    <property type="molecule type" value="Genomic_DNA"/>
</dbReference>
<reference evidence="2 3" key="1">
    <citation type="submission" date="2019-09" db="EMBL/GenBank/DDBJ databases">
        <title>Chitinophaga ginsengihumi sp. nov., isolated from soil of ginseng rhizosphere.</title>
        <authorList>
            <person name="Lee J."/>
        </authorList>
    </citation>
    <scope>NUCLEOTIDE SEQUENCE [LARGE SCALE GENOMIC DNA]</scope>
    <source>
        <strain evidence="2 3">BN140078</strain>
    </source>
</reference>
<dbReference type="AlphaFoldDB" id="A0A5B2W1I1"/>
<name>A0A5B2W1I1_9BACT</name>
<accession>A0A5B2W1I1</accession>
<keyword evidence="1" id="KW-0732">Signal</keyword>
<evidence type="ECO:0000313" key="3">
    <source>
        <dbReference type="Proteomes" id="UP000324611"/>
    </source>
</evidence>
<organism evidence="2 3">
    <name type="scientific">Chitinophaga agrisoli</name>
    <dbReference type="NCBI Taxonomy" id="2607653"/>
    <lineage>
        <taxon>Bacteria</taxon>
        <taxon>Pseudomonadati</taxon>
        <taxon>Bacteroidota</taxon>
        <taxon>Chitinophagia</taxon>
        <taxon>Chitinophagales</taxon>
        <taxon>Chitinophagaceae</taxon>
        <taxon>Chitinophaga</taxon>
    </lineage>
</organism>
<dbReference type="Pfam" id="PF13585">
    <property type="entry name" value="CHU_C"/>
    <property type="match status" value="1"/>
</dbReference>
<dbReference type="Gene3D" id="2.60.40.10">
    <property type="entry name" value="Immunoglobulins"/>
    <property type="match status" value="2"/>
</dbReference>
<dbReference type="SUPFAM" id="SSF49299">
    <property type="entry name" value="PKD domain"/>
    <property type="match status" value="2"/>
</dbReference>
<dbReference type="InterPro" id="IPR035986">
    <property type="entry name" value="PKD_dom_sf"/>
</dbReference>
<dbReference type="Proteomes" id="UP000324611">
    <property type="component" value="Unassembled WGS sequence"/>
</dbReference>
<dbReference type="NCBIfam" id="TIGR04131">
    <property type="entry name" value="Bac_Flav_CTERM"/>
    <property type="match status" value="1"/>
</dbReference>
<dbReference type="InterPro" id="IPR026341">
    <property type="entry name" value="T9SS_type_B"/>
</dbReference>
<evidence type="ECO:0000313" key="2">
    <source>
        <dbReference type="EMBL" id="KAA2244532.1"/>
    </source>
</evidence>
<dbReference type="RefSeq" id="WP_149835929.1">
    <property type="nucleotide sequence ID" value="NZ_VUOC01000001.1"/>
</dbReference>
<proteinExistence type="predicted"/>
<feature type="chain" id="PRO_5023145116" evidence="1">
    <location>
        <begin position="20"/>
        <end position="673"/>
    </location>
</feature>
<reference evidence="2 3" key="2">
    <citation type="submission" date="2019-09" db="EMBL/GenBank/DDBJ databases">
        <authorList>
            <person name="Jin C."/>
        </authorList>
    </citation>
    <scope>NUCLEOTIDE SEQUENCE [LARGE SCALE GENOMIC DNA]</scope>
    <source>
        <strain evidence="2 3">BN140078</strain>
    </source>
</reference>
<comment type="caution">
    <text evidence="2">The sequence shown here is derived from an EMBL/GenBank/DDBJ whole genome shotgun (WGS) entry which is preliminary data.</text>
</comment>
<sequence>MKYALLPLLILFVTAQLCAQTPCTTIGQNPQSAFPVCGTKTFHQASVPICGGRTVPAVNCLDPLSDRNPFWYKFTCYQTGTLGFTIAPLAQEEDYDWQLFDVTNRNLAEVYTNKQLFVASGWSGEYGLTGAQGNGRVFEVCAGPGQALFTDMPTIQQGHNYLLLISHFTPGQAGYNLTFNGGTASITDPVIPEIQNVRYDCGTPAITIKLNKKVQCSSLAANGSDFALTGGNGVRITGATGVNCNNGFDMDSIVLALSAPLPAGSYSVNMQTGTDGNSVLDACSNSGGGANIPPTPFTVDHFLPSLIDHMAPVDCMPGSVQLVMSQPVRCSSIAPNGSDFTLTTLNGRPVTIRGANGNCHNGLTDTITIQLSDNIYTDGAYQVTLRSGSDGNTLISECWQPTPPGATLPFATRDTVNANFTYRMVLDCVNDTLILQHPGNNGVNYWQWTADGNTFSHEQNPVKSYTVFGKHIVDLVVSNGTCRDSVTEEVFFPNELKADFSASADVLCPQDMVSFTDKSEGDDIVHYFWDFGNGILLTGRDPGQQDYPNLPQDHDYPVMLVVQNSAPCFDTVVHYIKAVASCFIEVPTAFTPNGDGRNDYLYPLNGYKSINLRFSIYNRLGQLIFETNDWRNKWDGTVGGKPQGVGAYAWILSYTNKDTGEKVFKKGMSVLLR</sequence>